<sequence length="189" mass="21446">MPETNPNRISGPSTPPSTTQVPPAPAPIAYRLAGLETWSPQTKTETIASIADDIRATFMYIGQHVDAGNLNHEQTKSLDTVIEIIRDTDVANRRALERRARRLKREKRYVRREYRVLVRETAKLGLVYRGKVRELRGLSRELLEEMGKLKDEREILKLGLMGKKKEEIVGEEGVGVDVDGEWEQEVVDA</sequence>
<name>A0A9W9JZE4_9EURO</name>
<reference evidence="3" key="1">
    <citation type="submission" date="2022-11" db="EMBL/GenBank/DDBJ databases">
        <authorList>
            <person name="Petersen C."/>
        </authorList>
    </citation>
    <scope>NUCLEOTIDE SEQUENCE</scope>
    <source>
        <strain evidence="3">IBT 30069</strain>
    </source>
</reference>
<feature type="coiled-coil region" evidence="1">
    <location>
        <begin position="86"/>
        <end position="152"/>
    </location>
</feature>
<evidence type="ECO:0000313" key="4">
    <source>
        <dbReference type="Proteomes" id="UP001149165"/>
    </source>
</evidence>
<comment type="caution">
    <text evidence="3">The sequence shown here is derived from an EMBL/GenBank/DDBJ whole genome shotgun (WGS) entry which is preliminary data.</text>
</comment>
<evidence type="ECO:0000256" key="2">
    <source>
        <dbReference type="SAM" id="MobiDB-lite"/>
    </source>
</evidence>
<accession>A0A9W9JZE4</accession>
<feature type="compositionally biased region" description="Polar residues" evidence="2">
    <location>
        <begin position="1"/>
        <end position="11"/>
    </location>
</feature>
<feature type="region of interest" description="Disordered" evidence="2">
    <location>
        <begin position="1"/>
        <end position="25"/>
    </location>
</feature>
<keyword evidence="1" id="KW-0175">Coiled coil</keyword>
<protein>
    <submittedName>
        <fullName evidence="3">Uncharacterized protein</fullName>
    </submittedName>
</protein>
<dbReference type="AlphaFoldDB" id="A0A9W9JZE4"/>
<gene>
    <name evidence="3" type="ORF">N7456_010914</name>
</gene>
<keyword evidence="4" id="KW-1185">Reference proteome</keyword>
<dbReference type="OrthoDB" id="4369471at2759"/>
<evidence type="ECO:0000313" key="3">
    <source>
        <dbReference type="EMBL" id="KAJ5087298.1"/>
    </source>
</evidence>
<dbReference type="Proteomes" id="UP001149165">
    <property type="component" value="Unassembled WGS sequence"/>
</dbReference>
<evidence type="ECO:0000256" key="1">
    <source>
        <dbReference type="SAM" id="Coils"/>
    </source>
</evidence>
<reference evidence="3" key="2">
    <citation type="journal article" date="2023" name="IMA Fungus">
        <title>Comparative genomic study of the Penicillium genus elucidates a diverse pangenome and 15 lateral gene transfer events.</title>
        <authorList>
            <person name="Petersen C."/>
            <person name="Sorensen T."/>
            <person name="Nielsen M.R."/>
            <person name="Sondergaard T.E."/>
            <person name="Sorensen J.L."/>
            <person name="Fitzpatrick D.A."/>
            <person name="Frisvad J.C."/>
            <person name="Nielsen K.L."/>
        </authorList>
    </citation>
    <scope>NUCLEOTIDE SEQUENCE</scope>
    <source>
        <strain evidence="3">IBT 30069</strain>
    </source>
</reference>
<dbReference type="EMBL" id="JAPQKH010000007">
    <property type="protein sequence ID" value="KAJ5087298.1"/>
    <property type="molecule type" value="Genomic_DNA"/>
</dbReference>
<proteinExistence type="predicted"/>
<organism evidence="3 4">
    <name type="scientific">Penicillium angulare</name>
    <dbReference type="NCBI Taxonomy" id="116970"/>
    <lineage>
        <taxon>Eukaryota</taxon>
        <taxon>Fungi</taxon>
        <taxon>Dikarya</taxon>
        <taxon>Ascomycota</taxon>
        <taxon>Pezizomycotina</taxon>
        <taxon>Eurotiomycetes</taxon>
        <taxon>Eurotiomycetidae</taxon>
        <taxon>Eurotiales</taxon>
        <taxon>Aspergillaceae</taxon>
        <taxon>Penicillium</taxon>
    </lineage>
</organism>